<keyword evidence="6" id="KW-1185">Reference proteome</keyword>
<evidence type="ECO:0000313" key="4">
    <source>
        <dbReference type="EMBL" id="RST58366.1"/>
    </source>
</evidence>
<keyword evidence="2" id="KW-0732">Signal</keyword>
<dbReference type="InterPro" id="IPR034026">
    <property type="entry name" value="EssA"/>
</dbReference>
<dbReference type="Pfam" id="PF10661">
    <property type="entry name" value="EssA"/>
    <property type="match status" value="1"/>
</dbReference>
<feature type="signal peptide" evidence="2">
    <location>
        <begin position="1"/>
        <end position="26"/>
    </location>
</feature>
<gene>
    <name evidence="4" type="ORF">D5F11_018045</name>
    <name evidence="3" type="ORF">J6TS1_48130</name>
</gene>
<evidence type="ECO:0000313" key="6">
    <source>
        <dbReference type="Proteomes" id="UP000680670"/>
    </source>
</evidence>
<keyword evidence="1" id="KW-1133">Transmembrane helix</keyword>
<accession>A0A429X4P5</accession>
<dbReference type="Proteomes" id="UP000680670">
    <property type="component" value="Unassembled WGS sequence"/>
</dbReference>
<dbReference type="RefSeq" id="WP_120118006.1">
    <property type="nucleotide sequence ID" value="NZ_BORI01000016.1"/>
</dbReference>
<feature type="transmembrane region" description="Helical" evidence="1">
    <location>
        <begin position="126"/>
        <end position="147"/>
    </location>
</feature>
<organism evidence="4 5">
    <name type="scientific">Siminovitchia terrae</name>
    <name type="common">Bacillus terrae</name>
    <dbReference type="NCBI Taxonomy" id="1914933"/>
    <lineage>
        <taxon>Bacteria</taxon>
        <taxon>Bacillati</taxon>
        <taxon>Bacillota</taxon>
        <taxon>Bacilli</taxon>
        <taxon>Bacillales</taxon>
        <taxon>Bacillaceae</taxon>
        <taxon>Siminovitchia</taxon>
    </lineage>
</organism>
<dbReference type="Proteomes" id="UP000287296">
    <property type="component" value="Unassembled WGS sequence"/>
</dbReference>
<dbReference type="EMBL" id="QYTW02000021">
    <property type="protein sequence ID" value="RST58366.1"/>
    <property type="molecule type" value="Genomic_DNA"/>
</dbReference>
<dbReference type="OrthoDB" id="2855990at2"/>
<evidence type="ECO:0000256" key="2">
    <source>
        <dbReference type="SAM" id="SignalP"/>
    </source>
</evidence>
<evidence type="ECO:0000256" key="1">
    <source>
        <dbReference type="SAM" id="Phobius"/>
    </source>
</evidence>
<reference evidence="3 6" key="2">
    <citation type="submission" date="2021-03" db="EMBL/GenBank/DDBJ databases">
        <title>Antimicrobial resistance genes in bacteria isolated from Japanese honey, and their potential for conferring macrolide and lincosamide resistance in the American foulbrood pathogen Paenibacillus larvae.</title>
        <authorList>
            <person name="Okamoto M."/>
            <person name="Kumagai M."/>
            <person name="Kanamori H."/>
            <person name="Takamatsu D."/>
        </authorList>
    </citation>
    <scope>NUCLEOTIDE SEQUENCE [LARGE SCALE GENOMIC DNA]</scope>
    <source>
        <strain evidence="3 6">J6TS1</strain>
    </source>
</reference>
<dbReference type="AlphaFoldDB" id="A0A429X4P5"/>
<reference evidence="4 5" key="1">
    <citation type="submission" date="2018-12" db="EMBL/GenBank/DDBJ databases">
        <authorList>
            <person name="Sun L."/>
            <person name="Chen Z."/>
        </authorList>
    </citation>
    <scope>NUCLEOTIDE SEQUENCE [LARGE SCALE GENOMIC DNA]</scope>
    <source>
        <strain evidence="4 5">LMG 29736</strain>
    </source>
</reference>
<proteinExistence type="predicted"/>
<name>A0A429X4P5_SIMTE</name>
<sequence length="156" mass="17799">MKFKRLTVCCGVVVVLLTGFSPLSFGAKEPTRTDPAEYQEHEIRSNLRKDHTSEEAQEPVRVPEEVRKLQFDQPREQEYDEMIHTLSFTGEDKVTTEMIASHIGLFDTENPLPQQTPNTDDSSVAWLPWALGGVVITLFLTLFVYILPKGFNQMEQ</sequence>
<protein>
    <submittedName>
        <fullName evidence="4">Uncharacterized protein</fullName>
    </submittedName>
</protein>
<comment type="caution">
    <text evidence="4">The sequence shown here is derived from an EMBL/GenBank/DDBJ whole genome shotgun (WGS) entry which is preliminary data.</text>
</comment>
<feature type="chain" id="PRO_5038538994" evidence="2">
    <location>
        <begin position="27"/>
        <end position="156"/>
    </location>
</feature>
<evidence type="ECO:0000313" key="3">
    <source>
        <dbReference type="EMBL" id="GIN98943.1"/>
    </source>
</evidence>
<evidence type="ECO:0000313" key="5">
    <source>
        <dbReference type="Proteomes" id="UP000287296"/>
    </source>
</evidence>
<keyword evidence="1" id="KW-0472">Membrane</keyword>
<dbReference type="EMBL" id="BORJ01000018">
    <property type="protein sequence ID" value="GIN98943.1"/>
    <property type="molecule type" value="Genomic_DNA"/>
</dbReference>
<keyword evidence="1" id="KW-0812">Transmembrane</keyword>